<evidence type="ECO:0000256" key="3">
    <source>
        <dbReference type="ARBA" id="ARBA00022705"/>
    </source>
</evidence>
<reference evidence="16" key="2">
    <citation type="submission" date="2015-01" db="EMBL/GenBank/DDBJ databases">
        <title>Evolutionary Origins and Diversification of the Mycorrhizal Mutualists.</title>
        <authorList>
            <consortium name="DOE Joint Genome Institute"/>
            <consortium name="Mycorrhizal Genomics Consortium"/>
            <person name="Kohler A."/>
            <person name="Kuo A."/>
            <person name="Nagy L.G."/>
            <person name="Floudas D."/>
            <person name="Copeland A."/>
            <person name="Barry K.W."/>
            <person name="Cichocki N."/>
            <person name="Veneault-Fourrey C."/>
            <person name="LaButti K."/>
            <person name="Lindquist E.A."/>
            <person name="Lipzen A."/>
            <person name="Lundell T."/>
            <person name="Morin E."/>
            <person name="Murat C."/>
            <person name="Riley R."/>
            <person name="Ohm R."/>
            <person name="Sun H."/>
            <person name="Tunlid A."/>
            <person name="Henrissat B."/>
            <person name="Grigoriev I.V."/>
            <person name="Hibbett D.S."/>
            <person name="Martin F."/>
        </authorList>
    </citation>
    <scope>NUCLEOTIDE SEQUENCE [LARGE SCALE GENOMIC DNA]</scope>
    <source>
        <strain evidence="16">F 1598</strain>
    </source>
</reference>
<dbReference type="InterPro" id="IPR004365">
    <property type="entry name" value="NA-bd_OB_tRNA"/>
</dbReference>
<reference evidence="15 16" key="1">
    <citation type="submission" date="2014-04" db="EMBL/GenBank/DDBJ databases">
        <authorList>
            <consortium name="DOE Joint Genome Institute"/>
            <person name="Kuo A."/>
            <person name="Tarkka M."/>
            <person name="Buscot F."/>
            <person name="Kohler A."/>
            <person name="Nagy L.G."/>
            <person name="Floudas D."/>
            <person name="Copeland A."/>
            <person name="Barry K.W."/>
            <person name="Cichocki N."/>
            <person name="Veneault-Fourrey C."/>
            <person name="LaButti K."/>
            <person name="Lindquist E.A."/>
            <person name="Lipzen A."/>
            <person name="Lundell T."/>
            <person name="Morin E."/>
            <person name="Murat C."/>
            <person name="Sun H."/>
            <person name="Tunlid A."/>
            <person name="Henrissat B."/>
            <person name="Grigoriev I.V."/>
            <person name="Hibbett D.S."/>
            <person name="Martin F."/>
            <person name="Nordberg H.P."/>
            <person name="Cantor M.N."/>
            <person name="Hua S.X."/>
        </authorList>
    </citation>
    <scope>NUCLEOTIDE SEQUENCE [LARGE SCALE GENOMIC DNA]</scope>
    <source>
        <strain evidence="15 16">F 1598</strain>
    </source>
</reference>
<keyword evidence="3 9" id="KW-0235">DNA replication</keyword>
<comment type="similarity">
    <text evidence="2 9">Belongs to the replication factor A protein 1 family.</text>
</comment>
<dbReference type="GO" id="GO:0000781">
    <property type="term" value="C:chromosome, telomeric region"/>
    <property type="evidence" value="ECO:0007669"/>
    <property type="project" value="UniProtKB-ARBA"/>
</dbReference>
<dbReference type="Pfam" id="PF04057">
    <property type="entry name" value="Rep-A_N"/>
    <property type="match status" value="1"/>
</dbReference>
<evidence type="ECO:0000256" key="6">
    <source>
        <dbReference type="ARBA" id="ARBA00022833"/>
    </source>
</evidence>
<dbReference type="FunCoup" id="A0A0C3G2W1">
    <property type="interactions" value="758"/>
</dbReference>
<dbReference type="HOGENOM" id="CLU_012393_2_1_1"/>
<dbReference type="OrthoDB" id="1751331at2759"/>
<evidence type="ECO:0000313" key="16">
    <source>
        <dbReference type="Proteomes" id="UP000054166"/>
    </source>
</evidence>
<dbReference type="Pfam" id="PF08646">
    <property type="entry name" value="Rep_fac-A_C"/>
    <property type="match status" value="1"/>
</dbReference>
<dbReference type="GO" id="GO:0007004">
    <property type="term" value="P:telomere maintenance via telomerase"/>
    <property type="evidence" value="ECO:0007669"/>
    <property type="project" value="UniProtKB-ARBA"/>
</dbReference>
<dbReference type="InterPro" id="IPR004591">
    <property type="entry name" value="Rfa1"/>
</dbReference>
<feature type="domain" description="OB" evidence="11">
    <location>
        <begin position="193"/>
        <end position="274"/>
    </location>
</feature>
<evidence type="ECO:0000313" key="15">
    <source>
        <dbReference type="EMBL" id="KIM86189.1"/>
    </source>
</evidence>
<feature type="domain" description="Replication protein A OB" evidence="14">
    <location>
        <begin position="302"/>
        <end position="398"/>
    </location>
</feature>
<accession>A0A0C3G2W1</accession>
<dbReference type="PANTHER" id="PTHR47165">
    <property type="entry name" value="OS03G0429900 PROTEIN"/>
    <property type="match status" value="1"/>
</dbReference>
<dbReference type="Pfam" id="PF01336">
    <property type="entry name" value="tRNA_anti-codon"/>
    <property type="match status" value="1"/>
</dbReference>
<dbReference type="STRING" id="765440.A0A0C3G2W1"/>
<dbReference type="InterPro" id="IPR047192">
    <property type="entry name" value="Euk_RPA1_DBD_C"/>
</dbReference>
<dbReference type="CDD" id="cd04476">
    <property type="entry name" value="RPA1_DBD_C"/>
    <property type="match status" value="1"/>
</dbReference>
<gene>
    <name evidence="15" type="ORF">PILCRDRAFT_65107</name>
</gene>
<evidence type="ECO:0000256" key="9">
    <source>
        <dbReference type="RuleBase" id="RU364130"/>
    </source>
</evidence>
<keyword evidence="6 9" id="KW-0862">Zinc</keyword>
<dbReference type="Proteomes" id="UP000054166">
    <property type="component" value="Unassembled WGS sequence"/>
</dbReference>
<evidence type="ECO:0000256" key="4">
    <source>
        <dbReference type="ARBA" id="ARBA00022723"/>
    </source>
</evidence>
<dbReference type="GO" id="GO:0006281">
    <property type="term" value="P:DNA repair"/>
    <property type="evidence" value="ECO:0007669"/>
    <property type="project" value="InterPro"/>
</dbReference>
<comment type="subcellular location">
    <subcellularLocation>
        <location evidence="1 9">Nucleus</location>
    </subcellularLocation>
</comment>
<feature type="domain" description="Replication factor-A protein 1 N-terminal" evidence="12">
    <location>
        <begin position="26"/>
        <end position="110"/>
    </location>
</feature>
<dbReference type="Gene3D" id="2.40.50.140">
    <property type="entry name" value="Nucleic acid-binding proteins"/>
    <property type="match status" value="4"/>
</dbReference>
<sequence length="616" mass="68224">MTQLSAGICLRLHNAQTGDDDLFTAGHTVQFLSIKQVTPNSSGNNSALDRYRIIISDGEHFLQAMLATQLNSLVQDNSIGKNTVAIIEKLTCNFVQNKRLIIILALRVLSTNEDKIGSPSAITTPPPELADASNNANAGPSKPAAPQAPVQQQQPPPPPPQAQPSRPQAPGQRGGRAGSIYPIEGLSPYQNNWTIKARVTQKSDIKVYSNQRGEGKLFNVTLMDESGEIRGTGFNQVVDELYDKLEEGKVYFVSRARVNLAKKKFSNLSNDYELSFEKNTEIEECHETTNVPMVKYNFVELSGLESLAKEAICDVIGIVKDRGELASITLKANNKVIQKRELMLVDKSEYSVRLTLWGKQAEEYNADDNVVIAFKGVKVGDFGGRSLSMYSSSTMSINPDIEETFMLRGWFDAIGTDKSFQSHTNSFGSGAGSLSAFDRKDIRNLNEVKMSGVGMSDKGAENFCARATIMHIKSDNLSYPACPTQGCNKKVTEMGTGWRCEKCDRSFEKPEYRYIISMAVADWSGQAWLQGFNDAGVAVFGHTADELAEIKERDESKYNVIMHKTNSTTFNFACRAKQDTYNGQVRVRYGISRILPLDYREEGGYLRDLLRTPWAA</sequence>
<dbReference type="FunFam" id="2.40.50.140:FF:000041">
    <property type="entry name" value="Replication protein A subunit"/>
    <property type="match status" value="1"/>
</dbReference>
<evidence type="ECO:0000256" key="10">
    <source>
        <dbReference type="SAM" id="MobiDB-lite"/>
    </source>
</evidence>
<feature type="compositionally biased region" description="Low complexity" evidence="10">
    <location>
        <begin position="144"/>
        <end position="153"/>
    </location>
</feature>
<organism evidence="15 16">
    <name type="scientific">Piloderma croceum (strain F 1598)</name>
    <dbReference type="NCBI Taxonomy" id="765440"/>
    <lineage>
        <taxon>Eukaryota</taxon>
        <taxon>Fungi</taxon>
        <taxon>Dikarya</taxon>
        <taxon>Basidiomycota</taxon>
        <taxon>Agaricomycotina</taxon>
        <taxon>Agaricomycetes</taxon>
        <taxon>Agaricomycetidae</taxon>
        <taxon>Atheliales</taxon>
        <taxon>Atheliaceae</taxon>
        <taxon>Piloderma</taxon>
    </lineage>
</organism>
<evidence type="ECO:0000256" key="7">
    <source>
        <dbReference type="ARBA" id="ARBA00023125"/>
    </source>
</evidence>
<feature type="region of interest" description="Disordered" evidence="10">
    <location>
        <begin position="117"/>
        <end position="181"/>
    </location>
</feature>
<feature type="domain" description="Replication factor A C-terminal" evidence="13">
    <location>
        <begin position="464"/>
        <end position="605"/>
    </location>
</feature>
<evidence type="ECO:0000259" key="13">
    <source>
        <dbReference type="Pfam" id="PF08646"/>
    </source>
</evidence>
<comment type="subunit">
    <text evidence="9">Component of the heterotrimeric canonical replication protein A complex (RPA).</text>
</comment>
<dbReference type="NCBIfam" id="TIGR00617">
    <property type="entry name" value="rpa1"/>
    <property type="match status" value="1"/>
</dbReference>
<comment type="function">
    <text evidence="9">As part of the replication protein A (RPA/RP-A), a single-stranded DNA-binding heterotrimeric complex, may play an essential role in DNA replication, recombination and repair. Binds and stabilizes single-stranded DNA intermediates, preventing complementary DNA reannealing and recruiting different proteins involved in DNA metabolism.</text>
</comment>
<dbReference type="PANTHER" id="PTHR47165:SF4">
    <property type="entry name" value="OS03G0429900 PROTEIN"/>
    <property type="match status" value="1"/>
</dbReference>
<evidence type="ECO:0000259" key="11">
    <source>
        <dbReference type="Pfam" id="PF01336"/>
    </source>
</evidence>
<dbReference type="GO" id="GO:0003677">
    <property type="term" value="F:DNA binding"/>
    <property type="evidence" value="ECO:0007669"/>
    <property type="project" value="UniProtKB-KW"/>
</dbReference>
<name>A0A0C3G2W1_PILCF</name>
<protein>
    <recommendedName>
        <fullName evidence="9">Replication protein A subunit</fullName>
    </recommendedName>
</protein>
<dbReference type="FunFam" id="2.40.50.140:FF:000064">
    <property type="entry name" value="Replication protein A subunit"/>
    <property type="match status" value="1"/>
</dbReference>
<dbReference type="GO" id="GO:0005662">
    <property type="term" value="C:DNA replication factor A complex"/>
    <property type="evidence" value="ECO:0007669"/>
    <property type="project" value="UniProtKB-ARBA"/>
</dbReference>
<dbReference type="InterPro" id="IPR012340">
    <property type="entry name" value="NA-bd_OB-fold"/>
</dbReference>
<dbReference type="CDD" id="cd04477">
    <property type="entry name" value="RPA1N"/>
    <property type="match status" value="1"/>
</dbReference>
<keyword evidence="8 9" id="KW-0539">Nucleus</keyword>
<keyword evidence="7 9" id="KW-0238">DNA-binding</keyword>
<evidence type="ECO:0000259" key="14">
    <source>
        <dbReference type="Pfam" id="PF16900"/>
    </source>
</evidence>
<dbReference type="SUPFAM" id="SSF50249">
    <property type="entry name" value="Nucleic acid-binding proteins"/>
    <property type="match status" value="4"/>
</dbReference>
<dbReference type="Pfam" id="PF16900">
    <property type="entry name" value="REPA_OB_2"/>
    <property type="match status" value="1"/>
</dbReference>
<dbReference type="InParanoid" id="A0A0C3G2W1"/>
<keyword evidence="16" id="KW-1185">Reference proteome</keyword>
<dbReference type="GO" id="GO:0006260">
    <property type="term" value="P:DNA replication"/>
    <property type="evidence" value="ECO:0007669"/>
    <property type="project" value="UniProtKB-KW"/>
</dbReference>
<dbReference type="CDD" id="cd04474">
    <property type="entry name" value="RPA1_DBD_A"/>
    <property type="match status" value="1"/>
</dbReference>
<dbReference type="GO" id="GO:0008270">
    <property type="term" value="F:zinc ion binding"/>
    <property type="evidence" value="ECO:0007669"/>
    <property type="project" value="UniProtKB-KW"/>
</dbReference>
<dbReference type="GO" id="GO:0006310">
    <property type="term" value="P:DNA recombination"/>
    <property type="evidence" value="ECO:0007669"/>
    <property type="project" value="InterPro"/>
</dbReference>
<dbReference type="InterPro" id="IPR007199">
    <property type="entry name" value="Rep_factor-A_N"/>
</dbReference>
<keyword evidence="5 9" id="KW-0863">Zinc-finger</keyword>
<evidence type="ECO:0000256" key="2">
    <source>
        <dbReference type="ARBA" id="ARBA00005690"/>
    </source>
</evidence>
<evidence type="ECO:0000256" key="8">
    <source>
        <dbReference type="ARBA" id="ARBA00023242"/>
    </source>
</evidence>
<dbReference type="InterPro" id="IPR031657">
    <property type="entry name" value="REPA_OB_2"/>
</dbReference>
<evidence type="ECO:0000256" key="5">
    <source>
        <dbReference type="ARBA" id="ARBA00022771"/>
    </source>
</evidence>
<dbReference type="CDD" id="cd04475">
    <property type="entry name" value="RPA1_DBD_B"/>
    <property type="match status" value="1"/>
</dbReference>
<evidence type="ECO:0000259" key="12">
    <source>
        <dbReference type="Pfam" id="PF04057"/>
    </source>
</evidence>
<proteinExistence type="inferred from homology"/>
<dbReference type="EMBL" id="KN832982">
    <property type="protein sequence ID" value="KIM86189.1"/>
    <property type="molecule type" value="Genomic_DNA"/>
</dbReference>
<evidence type="ECO:0000256" key="1">
    <source>
        <dbReference type="ARBA" id="ARBA00004123"/>
    </source>
</evidence>
<dbReference type="InterPro" id="IPR013955">
    <property type="entry name" value="Rep_factor-A_C"/>
</dbReference>
<dbReference type="FunFam" id="2.40.50.140:FF:000090">
    <property type="entry name" value="Replication protein A subunit"/>
    <property type="match status" value="1"/>
</dbReference>
<keyword evidence="4 9" id="KW-0479">Metal-binding</keyword>
<dbReference type="AlphaFoldDB" id="A0A0C3G2W1"/>